<organism evidence="1 2">
    <name type="scientific">Mucilaginibacter pedocola</name>
    <dbReference type="NCBI Taxonomy" id="1792845"/>
    <lineage>
        <taxon>Bacteria</taxon>
        <taxon>Pseudomonadati</taxon>
        <taxon>Bacteroidota</taxon>
        <taxon>Sphingobacteriia</taxon>
        <taxon>Sphingobacteriales</taxon>
        <taxon>Sphingobacteriaceae</taxon>
        <taxon>Mucilaginibacter</taxon>
    </lineage>
</organism>
<sequence length="166" mass="19110">MKPILNSLLATAILLNGCKKECEQQFVKEYNNALGHYYGFENRVVYENSSPLKLYFRGSKNYNDTTIKLVFLSQSNQVQFVDRTGSMYSVYLKAGNNTDTIYNKVYRRDVKGQIEELASYEIAPYLLKKILSNRYEYGGEISIADYNFTISDDIACSLNQLIDIKK</sequence>
<reference evidence="1 2" key="1">
    <citation type="submission" date="2016-07" db="EMBL/GenBank/DDBJ databases">
        <title>Genomic analysis of zinc-resistant bacterium Mucilaginibacter pedocola TBZ30.</title>
        <authorList>
            <person name="Huang J."/>
            <person name="Tang J."/>
        </authorList>
    </citation>
    <scope>NUCLEOTIDE SEQUENCE [LARGE SCALE GENOMIC DNA]</scope>
    <source>
        <strain evidence="1 2">TBZ30</strain>
    </source>
</reference>
<evidence type="ECO:0000313" key="2">
    <source>
        <dbReference type="Proteomes" id="UP000189739"/>
    </source>
</evidence>
<dbReference type="EMBL" id="MBTF01000007">
    <property type="protein sequence ID" value="OOQ60332.1"/>
    <property type="molecule type" value="Genomic_DNA"/>
</dbReference>
<accession>A0A1S9PH91</accession>
<gene>
    <name evidence="1" type="ORF">BC343_25235</name>
</gene>
<dbReference type="RefSeq" id="WP_078347610.1">
    <property type="nucleotide sequence ID" value="NZ_MBTF01000007.1"/>
</dbReference>
<keyword evidence="2" id="KW-1185">Reference proteome</keyword>
<proteinExistence type="predicted"/>
<evidence type="ECO:0000313" key="1">
    <source>
        <dbReference type="EMBL" id="OOQ60332.1"/>
    </source>
</evidence>
<protein>
    <submittedName>
        <fullName evidence="1">Uncharacterized protein</fullName>
    </submittedName>
</protein>
<comment type="caution">
    <text evidence="1">The sequence shown here is derived from an EMBL/GenBank/DDBJ whole genome shotgun (WGS) entry which is preliminary data.</text>
</comment>
<dbReference type="AlphaFoldDB" id="A0A1S9PH91"/>
<dbReference type="Proteomes" id="UP000189739">
    <property type="component" value="Unassembled WGS sequence"/>
</dbReference>
<name>A0A1S9PH91_9SPHI</name>